<reference evidence="2" key="1">
    <citation type="journal article" date="2024" name="Proc. Natl. Acad. Sci. U.S.A.">
        <title>Extraordinary preservation of gene collinearity over three hundred million years revealed in homosporous lycophytes.</title>
        <authorList>
            <person name="Li C."/>
            <person name="Wickell D."/>
            <person name="Kuo L.Y."/>
            <person name="Chen X."/>
            <person name="Nie B."/>
            <person name="Liao X."/>
            <person name="Peng D."/>
            <person name="Ji J."/>
            <person name="Jenkins J."/>
            <person name="Williams M."/>
            <person name="Shu S."/>
            <person name="Plott C."/>
            <person name="Barry K."/>
            <person name="Rajasekar S."/>
            <person name="Grimwood J."/>
            <person name="Han X."/>
            <person name="Sun S."/>
            <person name="Hou Z."/>
            <person name="He W."/>
            <person name="Dai G."/>
            <person name="Sun C."/>
            <person name="Schmutz J."/>
            <person name="Leebens-Mack J.H."/>
            <person name="Li F.W."/>
            <person name="Wang L."/>
        </authorList>
    </citation>
    <scope>NUCLEOTIDE SEQUENCE [LARGE SCALE GENOMIC DNA]</scope>
    <source>
        <strain evidence="2">cv. PW_Plant_1</strain>
    </source>
</reference>
<name>A0ACC2AVR6_DIPCM</name>
<protein>
    <submittedName>
        <fullName evidence="1">Uncharacterized protein</fullName>
    </submittedName>
</protein>
<evidence type="ECO:0000313" key="1">
    <source>
        <dbReference type="EMBL" id="KAJ7521571.1"/>
    </source>
</evidence>
<accession>A0ACC2AVR6</accession>
<evidence type="ECO:0000313" key="2">
    <source>
        <dbReference type="Proteomes" id="UP001162992"/>
    </source>
</evidence>
<sequence>MATEFGASSGGGLFGSTPAFGGSLFGSTPAFGASSSGGLFGSTTPAFGAAGSTPSLFGASTPQSGAGLFGSTQGSFGQPFASPAFGQTQASLFGQTQQQPFLFGQSSPSLFGQPQTPAFGQMQPQPSMFGASQPSLFGASQPSLFGASQPSLFGASQPSLFGASQPSLFGASQPSLLGQSQPSPFVFNQPQQGAFGSLQQPMFNSGQLTTQMAPVAPLAIPLPDREIQAIIDAYKDDPGNPRYAFKHLLLSITDQAARVKPINVSDLQDEALASDVQRLQVTEGNVKLLQRHFQVDTIPWIERLKQKERELQRRLLRVMRIVEALEGKGLHIPLTKGEAHLAERLLALAKQLQPGRADLQQRVDSLLSLSRIQANAGGSSLLLGAQNIDEQSLADIQEVLRQQTEAIARLASVLKRDMRDIEIIGSEV</sequence>
<dbReference type="Proteomes" id="UP001162992">
    <property type="component" value="Chromosome 19"/>
</dbReference>
<proteinExistence type="predicted"/>
<keyword evidence="2" id="KW-1185">Reference proteome</keyword>
<organism evidence="1 2">
    <name type="scientific">Diphasiastrum complanatum</name>
    <name type="common">Issler's clubmoss</name>
    <name type="synonym">Lycopodium complanatum</name>
    <dbReference type="NCBI Taxonomy" id="34168"/>
    <lineage>
        <taxon>Eukaryota</taxon>
        <taxon>Viridiplantae</taxon>
        <taxon>Streptophyta</taxon>
        <taxon>Embryophyta</taxon>
        <taxon>Tracheophyta</taxon>
        <taxon>Lycopodiopsida</taxon>
        <taxon>Lycopodiales</taxon>
        <taxon>Lycopodiaceae</taxon>
        <taxon>Lycopodioideae</taxon>
        <taxon>Diphasiastrum</taxon>
    </lineage>
</organism>
<comment type="caution">
    <text evidence="1">The sequence shown here is derived from an EMBL/GenBank/DDBJ whole genome shotgun (WGS) entry which is preliminary data.</text>
</comment>
<gene>
    <name evidence="1" type="ORF">O6H91_19G060200</name>
</gene>
<dbReference type="EMBL" id="CM055110">
    <property type="protein sequence ID" value="KAJ7521571.1"/>
    <property type="molecule type" value="Genomic_DNA"/>
</dbReference>